<dbReference type="Pfam" id="PF00696">
    <property type="entry name" value="AA_kinase"/>
    <property type="match status" value="1"/>
</dbReference>
<keyword evidence="8" id="KW-0028">Amino-acid biosynthesis</keyword>
<dbReference type="InterPro" id="IPR045865">
    <property type="entry name" value="ACT-like_dom_sf"/>
</dbReference>
<keyword evidence="7" id="KW-0067">ATP-binding</keyword>
<evidence type="ECO:0000256" key="3">
    <source>
        <dbReference type="ARBA" id="ARBA00022679"/>
    </source>
</evidence>
<dbReference type="InterPro" id="IPR036393">
    <property type="entry name" value="AceGlu_kinase-like_sf"/>
</dbReference>
<dbReference type="InterPro" id="IPR002912">
    <property type="entry name" value="ACT_dom"/>
</dbReference>
<dbReference type="Pfam" id="PF22468">
    <property type="entry name" value="ACT_9"/>
    <property type="match status" value="1"/>
</dbReference>
<dbReference type="EMBL" id="CP151515">
    <property type="protein sequence ID" value="WZN66542.1"/>
    <property type="molecule type" value="Genomic_DNA"/>
</dbReference>
<dbReference type="InterPro" id="IPR018042">
    <property type="entry name" value="Aspartate_kinase_CS"/>
</dbReference>
<dbReference type="PROSITE" id="PS51671">
    <property type="entry name" value="ACT"/>
    <property type="match status" value="1"/>
</dbReference>
<reference evidence="11 12" key="1">
    <citation type="submission" date="2024-03" db="EMBL/GenBank/DDBJ databases">
        <title>Complete genome sequence of the green alga Chloropicon roscoffensis RCC1871.</title>
        <authorList>
            <person name="Lemieux C."/>
            <person name="Pombert J.-F."/>
            <person name="Otis C."/>
            <person name="Turmel M."/>
        </authorList>
    </citation>
    <scope>NUCLEOTIDE SEQUENCE [LARGE SCALE GENOMIC DNA]</scope>
    <source>
        <strain evidence="11 12">RCC1871</strain>
    </source>
</reference>
<dbReference type="InterPro" id="IPR054352">
    <property type="entry name" value="ACT_Aspartokinase"/>
</dbReference>
<comment type="pathway">
    <text evidence="8">Amino-acid biosynthesis; L-threonine biosynthesis; L-threonine from L-aspartate: step 1/5.</text>
</comment>
<dbReference type="EC" id="2.7.2.4" evidence="2"/>
<name>A0AAX4PKV1_9CHLO</name>
<evidence type="ECO:0000256" key="7">
    <source>
        <dbReference type="ARBA" id="ARBA00022840"/>
    </source>
</evidence>
<dbReference type="FunFam" id="3.30.70.260:FF:000099">
    <property type="entry name" value="Aspartokinase"/>
    <property type="match status" value="1"/>
</dbReference>
<evidence type="ECO:0000256" key="5">
    <source>
        <dbReference type="ARBA" id="ARBA00022741"/>
    </source>
</evidence>
<dbReference type="GO" id="GO:0005829">
    <property type="term" value="C:cytosol"/>
    <property type="evidence" value="ECO:0007669"/>
    <property type="project" value="TreeGrafter"/>
</dbReference>
<proteinExistence type="inferred from homology"/>
<keyword evidence="6" id="KW-0418">Kinase</keyword>
<dbReference type="SUPFAM" id="SSF53633">
    <property type="entry name" value="Carbamate kinase-like"/>
    <property type="match status" value="1"/>
</dbReference>
<organism evidence="11 12">
    <name type="scientific">Chloropicon roscoffensis</name>
    <dbReference type="NCBI Taxonomy" id="1461544"/>
    <lineage>
        <taxon>Eukaryota</taxon>
        <taxon>Viridiplantae</taxon>
        <taxon>Chlorophyta</taxon>
        <taxon>Chloropicophyceae</taxon>
        <taxon>Chloropicales</taxon>
        <taxon>Chloropicaceae</taxon>
        <taxon>Chloropicon</taxon>
    </lineage>
</organism>
<evidence type="ECO:0000256" key="8">
    <source>
        <dbReference type="RuleBase" id="RU004249"/>
    </source>
</evidence>
<dbReference type="Gene3D" id="1.20.120.1320">
    <property type="entry name" value="Aspartokinase, catalytic domain"/>
    <property type="match status" value="1"/>
</dbReference>
<evidence type="ECO:0000256" key="6">
    <source>
        <dbReference type="ARBA" id="ARBA00022777"/>
    </source>
</evidence>
<dbReference type="GO" id="GO:0009088">
    <property type="term" value="P:threonine biosynthetic process"/>
    <property type="evidence" value="ECO:0007669"/>
    <property type="project" value="UniProtKB-KW"/>
</dbReference>
<dbReference type="GO" id="GO:0009090">
    <property type="term" value="P:homoserine biosynthetic process"/>
    <property type="evidence" value="ECO:0007669"/>
    <property type="project" value="TreeGrafter"/>
</dbReference>
<dbReference type="PANTHER" id="PTHR21499">
    <property type="entry name" value="ASPARTATE KINASE"/>
    <property type="match status" value="1"/>
</dbReference>
<evidence type="ECO:0000313" key="12">
    <source>
        <dbReference type="Proteomes" id="UP001472866"/>
    </source>
</evidence>
<dbReference type="NCBIfam" id="TIGR00657">
    <property type="entry name" value="asp_kinases"/>
    <property type="match status" value="1"/>
</dbReference>
<protein>
    <recommendedName>
        <fullName evidence="2">aspartate kinase</fullName>
        <ecNumber evidence="2">2.7.2.4</ecNumber>
    </recommendedName>
</protein>
<evidence type="ECO:0000256" key="2">
    <source>
        <dbReference type="ARBA" id="ARBA00013059"/>
    </source>
</evidence>
<dbReference type="Gene3D" id="3.30.70.260">
    <property type="match status" value="2"/>
</dbReference>
<dbReference type="GO" id="GO:0009089">
    <property type="term" value="P:lysine biosynthetic process via diaminopimelate"/>
    <property type="evidence" value="ECO:0007669"/>
    <property type="project" value="TreeGrafter"/>
</dbReference>
<dbReference type="FunFam" id="1.20.120.1320:FF:000001">
    <property type="entry name" value="Aspartokinase"/>
    <property type="match status" value="1"/>
</dbReference>
<dbReference type="Proteomes" id="UP001472866">
    <property type="component" value="Chromosome 15"/>
</dbReference>
<dbReference type="GO" id="GO:0004072">
    <property type="term" value="F:aspartate kinase activity"/>
    <property type="evidence" value="ECO:0007669"/>
    <property type="project" value="UniProtKB-EC"/>
</dbReference>
<evidence type="ECO:0000256" key="1">
    <source>
        <dbReference type="ARBA" id="ARBA00010122"/>
    </source>
</evidence>
<dbReference type="GO" id="GO:0009570">
    <property type="term" value="C:chloroplast stroma"/>
    <property type="evidence" value="ECO:0007669"/>
    <property type="project" value="TreeGrafter"/>
</dbReference>
<accession>A0AAX4PKV1</accession>
<keyword evidence="12" id="KW-1185">Reference proteome</keyword>
<dbReference type="GO" id="GO:0005524">
    <property type="term" value="F:ATP binding"/>
    <property type="evidence" value="ECO:0007669"/>
    <property type="project" value="UniProtKB-KW"/>
</dbReference>
<gene>
    <name evidence="11" type="ORF">HKI87_15g81090</name>
</gene>
<comment type="pathway">
    <text evidence="8">Amino-acid biosynthesis; L-lysine biosynthesis via DAP pathway; (S)-tetrahydrodipicolinate from L-aspartate: step 1/4.</text>
</comment>
<sequence length="583" mass="63443">MRLANCAAPMARDLRPWALCRQLRAREVHHSGGTRETPAPCSTSSALSGTRRGASPRRRVFALNASSGEATRPVDEKKAGVQQGLACPGITRESFTKVYKFGGSSVADAERMRQVAKIVCLFENEAPVVVLSAMGKTTNNLIIAGEQAVLCRASEVKELEPLRKIRELHEATLAELEVDQETCDDVMALLDELTMLLVGLSLLKDLTPRSLDSLVSFGERLSTRIFSGYLRRQGVPSVQHDAFEMGIKTTDQFTNGDVLYEESVENVRANLRRAWAASDLKFECPDGKEEVRVVPVVTGFLGQGEKTGAITTLGRGGSDLTATFIGMALGIDEVVVWKDVDGVMTTDPRVVPDAKPIPLLTVEEATELAYFGATVLHPQSMQPLLEKQRGVGGSIPGGCDDLRVRVKNSYNTGAPGSVICAGDRNMEETVLTSIVLKSGVNMLDIVSTRMLGQYGFLAKVFSIFEDLQISVDVVATSEVSVSVTLDISKIWARDLDAEELLKLEKSFDGLATVKLRTNRTIISLIGNANRNNEALGRTFAVLTRLGVNPEMISKGAFKNNVALIVPEEVGDMCLRELHREFFP</sequence>
<dbReference type="PROSITE" id="PS00324">
    <property type="entry name" value="ASPARTOKINASE"/>
    <property type="match status" value="1"/>
</dbReference>
<dbReference type="AlphaFoldDB" id="A0AAX4PKV1"/>
<evidence type="ECO:0000256" key="9">
    <source>
        <dbReference type="SAM" id="MobiDB-lite"/>
    </source>
</evidence>
<dbReference type="Gene3D" id="3.40.1160.10">
    <property type="entry name" value="Acetylglutamate kinase-like"/>
    <property type="match status" value="1"/>
</dbReference>
<dbReference type="InterPro" id="IPR001341">
    <property type="entry name" value="Asp_kinase"/>
</dbReference>
<comment type="similarity">
    <text evidence="1">Belongs to the aspartokinase family.</text>
</comment>
<dbReference type="InterPro" id="IPR042199">
    <property type="entry name" value="AsparK_Bifunc_asparK/hSer_DH"/>
</dbReference>
<comment type="pathway">
    <text evidence="8">Amino-acid biosynthesis; L-methionine biosynthesis via de novo pathway; L-homoserine from L-aspartate: step 1/3.</text>
</comment>
<evidence type="ECO:0000256" key="4">
    <source>
        <dbReference type="ARBA" id="ARBA00022697"/>
    </source>
</evidence>
<feature type="domain" description="ACT" evidence="10">
    <location>
        <begin position="445"/>
        <end position="518"/>
    </location>
</feature>
<dbReference type="SUPFAM" id="SSF55021">
    <property type="entry name" value="ACT-like"/>
    <property type="match status" value="2"/>
</dbReference>
<evidence type="ECO:0000259" key="10">
    <source>
        <dbReference type="PROSITE" id="PS51671"/>
    </source>
</evidence>
<feature type="region of interest" description="Disordered" evidence="9">
    <location>
        <begin position="29"/>
        <end position="55"/>
    </location>
</feature>
<evidence type="ECO:0000313" key="11">
    <source>
        <dbReference type="EMBL" id="WZN66542.1"/>
    </source>
</evidence>
<keyword evidence="4" id="KW-0791">Threonine biosynthesis</keyword>
<keyword evidence="5" id="KW-0547">Nucleotide-binding</keyword>
<dbReference type="InterPro" id="IPR001048">
    <property type="entry name" value="Asp/Glu/Uridylate_kinase"/>
</dbReference>
<dbReference type="PANTHER" id="PTHR21499:SF59">
    <property type="entry name" value="ASPARTOKINASE"/>
    <property type="match status" value="1"/>
</dbReference>
<keyword evidence="3" id="KW-0808">Transferase</keyword>